<feature type="transmembrane region" description="Helical" evidence="7">
    <location>
        <begin position="179"/>
        <end position="196"/>
    </location>
</feature>
<dbReference type="PANTHER" id="PTHR11266">
    <property type="entry name" value="PEROXISOMAL MEMBRANE PROTEIN 2, PXMP2 MPV17"/>
    <property type="match status" value="1"/>
</dbReference>
<sequence length="354" mass="37756">VTMLFTSTPRLQPSLRCRPIILGPNEVWTAYEAAAESNSLLTDIATAMVVNAVSDSAAQSLQSLQWGEGFSAIRTGRFLAFGAADGAASHAWFEGLDQIVGEDGTFVETLLKVASDALVYTPIWCCWFLAAFVILEGRSALNIPRVIRTEWLELFRGNLGFFLPLTCLIYGSVPRDERVLAFGVASLVYTAILSVWNSARASTVVGSLDELCDVNADDPECVSLPRPPRATAALSFGVRRALVSARRGDVALALKLGSRRRSIHAPRMSAGAGGDGAESEGPGTESKAAPDLTKDLTKVGSKDYYKGFFTQPIDERVTVQRGDGTEQAIKFAASSFAVIAALLLGFLASNGLLG</sequence>
<name>A0A7S0LRL0_9EUKA</name>
<feature type="non-terminal residue" evidence="8">
    <location>
        <position position="1"/>
    </location>
</feature>
<gene>
    <name evidence="8" type="ORF">CPEL01642_LOCUS22994</name>
</gene>
<keyword evidence="3 7" id="KW-0812">Transmembrane</keyword>
<dbReference type="Pfam" id="PF04117">
    <property type="entry name" value="Mpv17_PMP22"/>
    <property type="match status" value="1"/>
</dbReference>
<keyword evidence="4 7" id="KW-1133">Transmembrane helix</keyword>
<evidence type="ECO:0000256" key="5">
    <source>
        <dbReference type="ARBA" id="ARBA00023136"/>
    </source>
</evidence>
<dbReference type="AlphaFoldDB" id="A0A7S0LRL0"/>
<proteinExistence type="inferred from homology"/>
<dbReference type="EMBL" id="HBEY01047857">
    <property type="protein sequence ID" value="CAD8619613.1"/>
    <property type="molecule type" value="Transcribed_RNA"/>
</dbReference>
<feature type="region of interest" description="Disordered" evidence="6">
    <location>
        <begin position="265"/>
        <end position="293"/>
    </location>
</feature>
<keyword evidence="5 7" id="KW-0472">Membrane</keyword>
<evidence type="ECO:0000256" key="2">
    <source>
        <dbReference type="ARBA" id="ARBA00006824"/>
    </source>
</evidence>
<feature type="transmembrane region" description="Helical" evidence="7">
    <location>
        <begin position="331"/>
        <end position="353"/>
    </location>
</feature>
<evidence type="ECO:0000256" key="3">
    <source>
        <dbReference type="ARBA" id="ARBA00022692"/>
    </source>
</evidence>
<reference evidence="8" key="1">
    <citation type="submission" date="2021-01" db="EMBL/GenBank/DDBJ databases">
        <authorList>
            <person name="Corre E."/>
            <person name="Pelletier E."/>
            <person name="Niang G."/>
            <person name="Scheremetjew M."/>
            <person name="Finn R."/>
            <person name="Kale V."/>
            <person name="Holt S."/>
            <person name="Cochrane G."/>
            <person name="Meng A."/>
            <person name="Brown T."/>
            <person name="Cohen L."/>
        </authorList>
    </citation>
    <scope>NUCLEOTIDE SEQUENCE</scope>
    <source>
        <strain evidence="8">PLY182g</strain>
    </source>
</reference>
<feature type="transmembrane region" description="Helical" evidence="7">
    <location>
        <begin position="155"/>
        <end position="173"/>
    </location>
</feature>
<comment type="similarity">
    <text evidence="2">Belongs to the peroxisomal membrane protein PXMP2/4 family.</text>
</comment>
<protein>
    <submittedName>
        <fullName evidence="8">Uncharacterized protein</fullName>
    </submittedName>
</protein>
<evidence type="ECO:0000256" key="6">
    <source>
        <dbReference type="SAM" id="MobiDB-lite"/>
    </source>
</evidence>
<organism evidence="8">
    <name type="scientific">Coccolithus braarudii</name>
    <dbReference type="NCBI Taxonomy" id="221442"/>
    <lineage>
        <taxon>Eukaryota</taxon>
        <taxon>Haptista</taxon>
        <taxon>Haptophyta</taxon>
        <taxon>Prymnesiophyceae</taxon>
        <taxon>Coccolithales</taxon>
        <taxon>Coccolithaceae</taxon>
        <taxon>Coccolithus</taxon>
    </lineage>
</organism>
<evidence type="ECO:0000256" key="7">
    <source>
        <dbReference type="SAM" id="Phobius"/>
    </source>
</evidence>
<evidence type="ECO:0000256" key="1">
    <source>
        <dbReference type="ARBA" id="ARBA00004141"/>
    </source>
</evidence>
<comment type="subcellular location">
    <subcellularLocation>
        <location evidence="1">Membrane</location>
        <topology evidence="1">Multi-pass membrane protein</topology>
    </subcellularLocation>
</comment>
<evidence type="ECO:0000313" key="8">
    <source>
        <dbReference type="EMBL" id="CAD8619613.1"/>
    </source>
</evidence>
<accession>A0A7S0LRL0</accession>
<feature type="transmembrane region" description="Helical" evidence="7">
    <location>
        <begin position="117"/>
        <end position="135"/>
    </location>
</feature>
<dbReference type="GO" id="GO:0005737">
    <property type="term" value="C:cytoplasm"/>
    <property type="evidence" value="ECO:0007669"/>
    <property type="project" value="TreeGrafter"/>
</dbReference>
<dbReference type="InterPro" id="IPR007248">
    <property type="entry name" value="Mpv17_PMP22"/>
</dbReference>
<evidence type="ECO:0000256" key="4">
    <source>
        <dbReference type="ARBA" id="ARBA00022989"/>
    </source>
</evidence>
<dbReference type="GO" id="GO:0016020">
    <property type="term" value="C:membrane"/>
    <property type="evidence" value="ECO:0007669"/>
    <property type="project" value="UniProtKB-SubCell"/>
</dbReference>